<evidence type="ECO:0000256" key="1">
    <source>
        <dbReference type="SAM" id="MobiDB-lite"/>
    </source>
</evidence>
<proteinExistence type="predicted"/>
<dbReference type="AlphaFoldDB" id="A0A8G0LEJ6"/>
<gene>
    <name evidence="2" type="ORF">H0G86_007961</name>
</gene>
<protein>
    <submittedName>
        <fullName evidence="2">Uncharacterized protein</fullName>
    </submittedName>
</protein>
<sequence length="101" mass="11189">MSFLFLSETPLSHPPRLGLAAHSPPIRRFTIKPPTLASESSHPQKSRASDNPLVGNIYQPPLSAHHDHHAVTPQMPAYTNTLNFQRKRRDGQTRARSSSSG</sequence>
<name>A0A8G0LEJ6_9HYPO</name>
<evidence type="ECO:0000313" key="3">
    <source>
        <dbReference type="Proteomes" id="UP000826661"/>
    </source>
</evidence>
<dbReference type="EMBL" id="CP075867">
    <property type="protein sequence ID" value="QYT00898.1"/>
    <property type="molecule type" value="Genomic_DNA"/>
</dbReference>
<organism evidence="2 3">
    <name type="scientific">Trichoderma simmonsii</name>
    <dbReference type="NCBI Taxonomy" id="1491479"/>
    <lineage>
        <taxon>Eukaryota</taxon>
        <taxon>Fungi</taxon>
        <taxon>Dikarya</taxon>
        <taxon>Ascomycota</taxon>
        <taxon>Pezizomycotina</taxon>
        <taxon>Sordariomycetes</taxon>
        <taxon>Hypocreomycetidae</taxon>
        <taxon>Hypocreales</taxon>
        <taxon>Hypocreaceae</taxon>
        <taxon>Trichoderma</taxon>
    </lineage>
</organism>
<keyword evidence="3" id="KW-1185">Reference proteome</keyword>
<feature type="region of interest" description="Disordered" evidence="1">
    <location>
        <begin position="1"/>
        <end position="101"/>
    </location>
</feature>
<evidence type="ECO:0000313" key="2">
    <source>
        <dbReference type="EMBL" id="QYT00898.1"/>
    </source>
</evidence>
<accession>A0A8G0LEJ6</accession>
<reference evidence="2 3" key="1">
    <citation type="journal article" date="2021" name="BMC Genomics">
        <title>Telomere-to-telomere genome assembly of asparaginase-producing Trichoderma simmonsii.</title>
        <authorList>
            <person name="Chung D."/>
            <person name="Kwon Y.M."/>
            <person name="Yang Y."/>
        </authorList>
    </citation>
    <scope>NUCLEOTIDE SEQUENCE [LARGE SCALE GENOMIC DNA]</scope>
    <source>
        <strain evidence="2 3">GH-Sj1</strain>
    </source>
</reference>
<dbReference type="Proteomes" id="UP000826661">
    <property type="component" value="Chromosome IV"/>
</dbReference>